<dbReference type="InterPro" id="IPR045584">
    <property type="entry name" value="Pilin-like"/>
</dbReference>
<reference evidence="13 14" key="1">
    <citation type="submission" date="2024-07" db="EMBL/GenBank/DDBJ databases">
        <title>Luteimonas salilacus sp. nov., isolated from the shore soil of Salt Lake in Tibet of China.</title>
        <authorList>
            <person name="Zhang X."/>
            <person name="Li A."/>
        </authorList>
    </citation>
    <scope>NUCLEOTIDE SEQUENCE [LARGE SCALE GENOMIC DNA]</scope>
    <source>
        <strain evidence="13 14">B3-2-R+30</strain>
    </source>
</reference>
<organism evidence="13 14">
    <name type="scientific">Luteimonas salinilitoris</name>
    <dbReference type="NCBI Taxonomy" id="3237697"/>
    <lineage>
        <taxon>Bacteria</taxon>
        <taxon>Pseudomonadati</taxon>
        <taxon>Pseudomonadota</taxon>
        <taxon>Gammaproteobacteria</taxon>
        <taxon>Lysobacterales</taxon>
        <taxon>Lysobacteraceae</taxon>
        <taxon>Luteimonas</taxon>
    </lineage>
</organism>
<dbReference type="EMBL" id="JBFWIC010000006">
    <property type="protein sequence ID" value="MEZ0474293.1"/>
    <property type="molecule type" value="Genomic_DNA"/>
</dbReference>
<comment type="subcellular location">
    <subcellularLocation>
        <location evidence="1">Cell inner membrane</location>
        <topology evidence="1">Single-pass membrane protein</topology>
    </subcellularLocation>
</comment>
<evidence type="ECO:0000256" key="7">
    <source>
        <dbReference type="ARBA" id="ARBA00022989"/>
    </source>
</evidence>
<dbReference type="PROSITE" id="PS00409">
    <property type="entry name" value="PROKAR_NTER_METHYL"/>
    <property type="match status" value="1"/>
</dbReference>
<keyword evidence="5" id="KW-0997">Cell inner membrane</keyword>
<keyword evidence="14" id="KW-1185">Reference proteome</keyword>
<feature type="transmembrane region" description="Helical" evidence="11">
    <location>
        <begin position="16"/>
        <end position="38"/>
    </location>
</feature>
<dbReference type="Proteomes" id="UP001566331">
    <property type="component" value="Unassembled WGS sequence"/>
</dbReference>
<dbReference type="InterPro" id="IPR022346">
    <property type="entry name" value="T2SS_GspH"/>
</dbReference>
<evidence type="ECO:0000256" key="6">
    <source>
        <dbReference type="ARBA" id="ARBA00022692"/>
    </source>
</evidence>
<evidence type="ECO:0000256" key="9">
    <source>
        <dbReference type="ARBA" id="ARBA00025772"/>
    </source>
</evidence>
<dbReference type="RefSeq" id="WP_370561915.1">
    <property type="nucleotide sequence ID" value="NZ_JBFWIB010000001.1"/>
</dbReference>
<keyword evidence="7 11" id="KW-1133">Transmembrane helix</keyword>
<dbReference type="NCBIfam" id="NF047827">
    <property type="entry name" value="T3SSXpsH"/>
    <property type="match status" value="1"/>
</dbReference>
<evidence type="ECO:0000256" key="3">
    <source>
        <dbReference type="ARBA" id="ARBA00022475"/>
    </source>
</evidence>
<evidence type="ECO:0000256" key="2">
    <source>
        <dbReference type="ARBA" id="ARBA00021549"/>
    </source>
</evidence>
<evidence type="ECO:0000256" key="4">
    <source>
        <dbReference type="ARBA" id="ARBA00022481"/>
    </source>
</evidence>
<evidence type="ECO:0000256" key="8">
    <source>
        <dbReference type="ARBA" id="ARBA00023136"/>
    </source>
</evidence>
<feature type="domain" description="General secretion pathway GspH" evidence="12">
    <location>
        <begin position="47"/>
        <end position="141"/>
    </location>
</feature>
<protein>
    <recommendedName>
        <fullName evidence="2">Type II secretion system protein H</fullName>
    </recommendedName>
    <alternativeName>
        <fullName evidence="10">General secretion pathway protein H</fullName>
    </alternativeName>
</protein>
<keyword evidence="6 11" id="KW-0812">Transmembrane</keyword>
<proteinExistence type="inferred from homology"/>
<evidence type="ECO:0000259" key="12">
    <source>
        <dbReference type="Pfam" id="PF12019"/>
    </source>
</evidence>
<accession>A0ABV4HNX6</accession>
<dbReference type="NCBIfam" id="TIGR02532">
    <property type="entry name" value="IV_pilin_GFxxxE"/>
    <property type="match status" value="1"/>
</dbReference>
<gene>
    <name evidence="13" type="ORF">AB6713_06635</name>
</gene>
<evidence type="ECO:0000256" key="11">
    <source>
        <dbReference type="SAM" id="Phobius"/>
    </source>
</evidence>
<keyword evidence="4" id="KW-0488">Methylation</keyword>
<comment type="similarity">
    <text evidence="9">Belongs to the GSP H family.</text>
</comment>
<evidence type="ECO:0000256" key="10">
    <source>
        <dbReference type="ARBA" id="ARBA00030775"/>
    </source>
</evidence>
<evidence type="ECO:0000256" key="5">
    <source>
        <dbReference type="ARBA" id="ARBA00022519"/>
    </source>
</evidence>
<evidence type="ECO:0000313" key="13">
    <source>
        <dbReference type="EMBL" id="MEZ0474293.1"/>
    </source>
</evidence>
<dbReference type="InterPro" id="IPR012902">
    <property type="entry name" value="N_methyl_site"/>
</dbReference>
<dbReference type="Pfam" id="PF07963">
    <property type="entry name" value="N_methyl"/>
    <property type="match status" value="1"/>
</dbReference>
<dbReference type="Pfam" id="PF12019">
    <property type="entry name" value="GspH"/>
    <property type="match status" value="1"/>
</dbReference>
<evidence type="ECO:0000256" key="1">
    <source>
        <dbReference type="ARBA" id="ARBA00004377"/>
    </source>
</evidence>
<keyword evidence="3" id="KW-1003">Cell membrane</keyword>
<keyword evidence="8 11" id="KW-0472">Membrane</keyword>
<evidence type="ECO:0000313" key="14">
    <source>
        <dbReference type="Proteomes" id="UP001566331"/>
    </source>
</evidence>
<name>A0ABV4HNX6_9GAMM</name>
<comment type="caution">
    <text evidence="13">The sequence shown here is derived from an EMBL/GenBank/DDBJ whole genome shotgun (WGS) entry which is preliminary data.</text>
</comment>
<dbReference type="SUPFAM" id="SSF54523">
    <property type="entry name" value="Pili subunits"/>
    <property type="match status" value="1"/>
</dbReference>
<sequence length="154" mass="16548">MPVRVARSRGFSLLEVLMVVALIAVASVLAVGVLGGGIERLQLRSSAKELAANLRFTRAHALATGAPQRFVIDPVAHTWQGPAGRQGSVPDTLDIVFTGAREVQPRTDQGAIVFFDDGASTGGRVQLRSGDVAWNVDVAWLTGEVRLHRGERRR</sequence>